<proteinExistence type="predicted"/>
<organism evidence="1 2">
    <name type="scientific">Microbacterium resistens</name>
    <dbReference type="NCBI Taxonomy" id="156977"/>
    <lineage>
        <taxon>Bacteria</taxon>
        <taxon>Bacillati</taxon>
        <taxon>Actinomycetota</taxon>
        <taxon>Actinomycetes</taxon>
        <taxon>Micrococcales</taxon>
        <taxon>Microbacteriaceae</taxon>
        <taxon>Microbacterium</taxon>
    </lineage>
</organism>
<gene>
    <name evidence="1" type="ORF">K8F61_01160</name>
</gene>
<protein>
    <submittedName>
        <fullName evidence="1">Fe-S cluster assembly protein HesB</fullName>
    </submittedName>
</protein>
<dbReference type="Proteomes" id="UP001199642">
    <property type="component" value="Chromosome"/>
</dbReference>
<accession>A0ABY3RV72</accession>
<dbReference type="InterPro" id="IPR035903">
    <property type="entry name" value="HesB-like_dom_sf"/>
</dbReference>
<dbReference type="EMBL" id="CP082781">
    <property type="protein sequence ID" value="UGS26870.1"/>
    <property type="molecule type" value="Genomic_DNA"/>
</dbReference>
<name>A0ABY3RV72_9MICO</name>
<keyword evidence="2" id="KW-1185">Reference proteome</keyword>
<sequence>MLTLTDNASAIVATLVNRQSDADDAGLRIHTAETTGPAGESRLAVVVVPTPEPQDQVIQVPGARVYLEEGAAIALDDKVLDAGVDDEGAVSFAVLPQTA</sequence>
<evidence type="ECO:0000313" key="1">
    <source>
        <dbReference type="EMBL" id="UGS26870.1"/>
    </source>
</evidence>
<dbReference type="SUPFAM" id="SSF89360">
    <property type="entry name" value="HesB-like domain"/>
    <property type="match status" value="1"/>
</dbReference>
<evidence type="ECO:0000313" key="2">
    <source>
        <dbReference type="Proteomes" id="UP001199642"/>
    </source>
</evidence>
<dbReference type="RefSeq" id="WP_067247459.1">
    <property type="nucleotide sequence ID" value="NZ_CP082781.1"/>
</dbReference>
<reference evidence="1 2" key="1">
    <citation type="submission" date="2023-01" db="EMBL/GenBank/DDBJ databases">
        <title>Characterization of estradiol degrading bacteria Microbacterium sp. MZT7 and reveal degrading genes through genome analysis.</title>
        <authorList>
            <person name="Hao P."/>
            <person name="Gao Y."/>
        </authorList>
    </citation>
    <scope>NUCLEOTIDE SEQUENCE [LARGE SCALE GENOMIC DNA]</scope>
    <source>
        <strain evidence="1 2">MZT7</strain>
    </source>
</reference>